<organism evidence="4 5">
    <name type="scientific">Paracoccus amoyensis</name>
    <dbReference type="NCBI Taxonomy" id="2760093"/>
    <lineage>
        <taxon>Bacteria</taxon>
        <taxon>Pseudomonadati</taxon>
        <taxon>Pseudomonadota</taxon>
        <taxon>Alphaproteobacteria</taxon>
        <taxon>Rhodobacterales</taxon>
        <taxon>Paracoccaceae</taxon>
        <taxon>Paracoccus</taxon>
    </lineage>
</organism>
<dbReference type="GO" id="GO:0015225">
    <property type="term" value="F:biotin transmembrane transporter activity"/>
    <property type="evidence" value="ECO:0007669"/>
    <property type="project" value="UniProtKB-UniRule"/>
</dbReference>
<keyword evidence="5" id="KW-1185">Reference proteome</keyword>
<feature type="transmembrane region" description="Helical" evidence="3">
    <location>
        <begin position="128"/>
        <end position="152"/>
    </location>
</feature>
<protein>
    <recommendedName>
        <fullName evidence="2">Biotin transporter</fullName>
    </recommendedName>
</protein>
<dbReference type="Gene3D" id="1.10.1760.20">
    <property type="match status" value="1"/>
</dbReference>
<feature type="transmembrane region" description="Helical" evidence="3">
    <location>
        <begin position="95"/>
        <end position="116"/>
    </location>
</feature>
<dbReference type="InterPro" id="IPR003784">
    <property type="entry name" value="BioY"/>
</dbReference>
<keyword evidence="3" id="KW-1133">Transmembrane helix</keyword>
<keyword evidence="2 3" id="KW-0472">Membrane</keyword>
<feature type="transmembrane region" description="Helical" evidence="3">
    <location>
        <begin position="20"/>
        <end position="41"/>
    </location>
</feature>
<name>A0A926GEX9_9RHOB</name>
<keyword evidence="3" id="KW-0812">Transmembrane</keyword>
<comment type="caution">
    <text evidence="4">The sequence shown here is derived from an EMBL/GenBank/DDBJ whole genome shotgun (WGS) entry which is preliminary data.</text>
</comment>
<reference evidence="4" key="1">
    <citation type="submission" date="2020-08" db="EMBL/GenBank/DDBJ databases">
        <title>Paracoccus amoyensis sp. nov., isolated from the surface seawater at coast of Xiamen, Fujian.</title>
        <authorList>
            <person name="Lyu L."/>
        </authorList>
    </citation>
    <scope>NUCLEOTIDE SEQUENCE</scope>
    <source>
        <strain evidence="4">11-3</strain>
    </source>
</reference>
<evidence type="ECO:0000256" key="2">
    <source>
        <dbReference type="PIRNR" id="PIRNR016661"/>
    </source>
</evidence>
<comment type="similarity">
    <text evidence="1 2">Belongs to the BioY family.</text>
</comment>
<dbReference type="AlphaFoldDB" id="A0A926GEX9"/>
<dbReference type="Proteomes" id="UP000608594">
    <property type="component" value="Unassembled WGS sequence"/>
</dbReference>
<dbReference type="EMBL" id="JACOQL010000004">
    <property type="protein sequence ID" value="MBC9247950.1"/>
    <property type="molecule type" value="Genomic_DNA"/>
</dbReference>
<dbReference type="PIRSF" id="PIRSF016661">
    <property type="entry name" value="BioY"/>
    <property type="match status" value="1"/>
</dbReference>
<evidence type="ECO:0000313" key="4">
    <source>
        <dbReference type="EMBL" id="MBC9247950.1"/>
    </source>
</evidence>
<dbReference type="PANTHER" id="PTHR34295:SF1">
    <property type="entry name" value="BIOTIN TRANSPORTER BIOY"/>
    <property type="match status" value="1"/>
</dbReference>
<feature type="transmembrane region" description="Helical" evidence="3">
    <location>
        <begin position="158"/>
        <end position="183"/>
    </location>
</feature>
<accession>A0A926GEX9</accession>
<evidence type="ECO:0000256" key="3">
    <source>
        <dbReference type="SAM" id="Phobius"/>
    </source>
</evidence>
<dbReference type="PANTHER" id="PTHR34295">
    <property type="entry name" value="BIOTIN TRANSPORTER BIOY"/>
    <property type="match status" value="1"/>
</dbReference>
<dbReference type="Pfam" id="PF02632">
    <property type="entry name" value="BioY"/>
    <property type="match status" value="1"/>
</dbReference>
<dbReference type="GO" id="GO:0005886">
    <property type="term" value="C:plasma membrane"/>
    <property type="evidence" value="ECO:0007669"/>
    <property type="project" value="UniProtKB-SubCell"/>
</dbReference>
<sequence length="188" mass="19267">MMRNPTTSYGPLNLQGRSLGLQVAAVFLGTVFLAISSYIEVPMIPVPITMQTFAVTLIGALYGWRLGAATVIAWLAEGAAGMPVLAGGAAGIAHFFGPTGGYLLAFPIVAAVTGWLAQRGWNGGNPGLAFAAMLIGNLLCLVLGATWLAAMIGVEKAIALGVTPFLIGAVLKSGLGAMTLRLIGRNRA</sequence>
<comment type="subcellular location">
    <subcellularLocation>
        <location evidence="2">Cell membrane</location>
        <topology evidence="2">Multi-pass membrane protein</topology>
    </subcellularLocation>
</comment>
<keyword evidence="2" id="KW-0813">Transport</keyword>
<evidence type="ECO:0000256" key="1">
    <source>
        <dbReference type="ARBA" id="ARBA00010692"/>
    </source>
</evidence>
<gene>
    <name evidence="4" type="ORF">H4P12_14820</name>
</gene>
<evidence type="ECO:0000313" key="5">
    <source>
        <dbReference type="Proteomes" id="UP000608594"/>
    </source>
</evidence>
<feature type="transmembrane region" description="Helical" evidence="3">
    <location>
        <begin position="53"/>
        <end position="75"/>
    </location>
</feature>
<keyword evidence="2" id="KW-1003">Cell membrane</keyword>
<dbReference type="RefSeq" id="WP_187794430.1">
    <property type="nucleotide sequence ID" value="NZ_JACOQL010000004.1"/>
</dbReference>
<proteinExistence type="inferred from homology"/>